<dbReference type="PROSITE" id="PS51892">
    <property type="entry name" value="SUBTILASE"/>
    <property type="match status" value="1"/>
</dbReference>
<dbReference type="RefSeq" id="WP_134718801.1">
    <property type="nucleotide sequence ID" value="NZ_SDKM01000022.1"/>
</dbReference>
<evidence type="ECO:0000256" key="5">
    <source>
        <dbReference type="PIRSR" id="PIRSR615500-1"/>
    </source>
</evidence>
<dbReference type="GO" id="GO:0004252">
    <property type="term" value="F:serine-type endopeptidase activity"/>
    <property type="evidence" value="ECO:0007669"/>
    <property type="project" value="UniProtKB-UniRule"/>
</dbReference>
<feature type="region of interest" description="Disordered" evidence="8">
    <location>
        <begin position="126"/>
        <end position="170"/>
    </location>
</feature>
<dbReference type="AlphaFoldDB" id="A0A4Q4ZBV4"/>
<evidence type="ECO:0000256" key="1">
    <source>
        <dbReference type="ARBA" id="ARBA00011073"/>
    </source>
</evidence>
<dbReference type="PANTHER" id="PTHR43806">
    <property type="entry name" value="PEPTIDASE S8"/>
    <property type="match status" value="1"/>
</dbReference>
<evidence type="ECO:0000256" key="4">
    <source>
        <dbReference type="ARBA" id="ARBA00022825"/>
    </source>
</evidence>
<dbReference type="PANTHER" id="PTHR43806:SF11">
    <property type="entry name" value="CEREVISIN-RELATED"/>
    <property type="match status" value="1"/>
</dbReference>
<dbReference type="InterPro" id="IPR050131">
    <property type="entry name" value="Peptidase_S8_subtilisin-like"/>
</dbReference>
<dbReference type="Proteomes" id="UP000295198">
    <property type="component" value="Unassembled WGS sequence"/>
</dbReference>
<keyword evidence="2 6" id="KW-0645">Protease</keyword>
<feature type="signal peptide" evidence="9">
    <location>
        <begin position="1"/>
        <end position="33"/>
    </location>
</feature>
<evidence type="ECO:0000256" key="7">
    <source>
        <dbReference type="RuleBase" id="RU003355"/>
    </source>
</evidence>
<comment type="similarity">
    <text evidence="1 6 7">Belongs to the peptidase S8 family.</text>
</comment>
<feature type="domain" description="Peptidase S8/S53" evidence="10">
    <location>
        <begin position="191"/>
        <end position="468"/>
    </location>
</feature>
<feature type="compositionally biased region" description="Basic and acidic residues" evidence="8">
    <location>
        <begin position="143"/>
        <end position="152"/>
    </location>
</feature>
<dbReference type="PROSITE" id="PS00136">
    <property type="entry name" value="SUBTILASE_ASP"/>
    <property type="match status" value="1"/>
</dbReference>
<reference evidence="11 12" key="1">
    <citation type="submission" date="2019-01" db="EMBL/GenBank/DDBJ databases">
        <title>Nocardioides guangzhouensis sp. nov., an actinobacterium isolated from soil.</title>
        <authorList>
            <person name="Fu Y."/>
            <person name="Cai Y."/>
            <person name="Lin Z."/>
            <person name="Chen P."/>
        </authorList>
    </citation>
    <scope>NUCLEOTIDE SEQUENCE [LARGE SCALE GENOMIC DNA]</scope>
    <source>
        <strain evidence="11 12">130</strain>
    </source>
</reference>
<organism evidence="11 12">
    <name type="scientific">Nocardioides guangzhouensis</name>
    <dbReference type="NCBI Taxonomy" id="2497878"/>
    <lineage>
        <taxon>Bacteria</taxon>
        <taxon>Bacillati</taxon>
        <taxon>Actinomycetota</taxon>
        <taxon>Actinomycetes</taxon>
        <taxon>Propionibacteriales</taxon>
        <taxon>Nocardioidaceae</taxon>
        <taxon>Nocardioides</taxon>
    </lineage>
</organism>
<gene>
    <name evidence="11" type="ORF">EKO23_15280</name>
</gene>
<dbReference type="PRINTS" id="PR00723">
    <property type="entry name" value="SUBTILISIN"/>
</dbReference>
<evidence type="ECO:0000256" key="2">
    <source>
        <dbReference type="ARBA" id="ARBA00022670"/>
    </source>
</evidence>
<dbReference type="SUPFAM" id="SSF52743">
    <property type="entry name" value="Subtilisin-like"/>
    <property type="match status" value="1"/>
</dbReference>
<feature type="active site" description="Charge relay system" evidence="5 6">
    <location>
        <position position="199"/>
    </location>
</feature>
<dbReference type="Pfam" id="PF00082">
    <property type="entry name" value="Peptidase_S8"/>
    <property type="match status" value="1"/>
</dbReference>
<dbReference type="PROSITE" id="PS51318">
    <property type="entry name" value="TAT"/>
    <property type="match status" value="1"/>
</dbReference>
<feature type="chain" id="PRO_5020267277" evidence="9">
    <location>
        <begin position="34"/>
        <end position="509"/>
    </location>
</feature>
<dbReference type="InterPro" id="IPR036852">
    <property type="entry name" value="Peptidase_S8/S53_dom_sf"/>
</dbReference>
<dbReference type="InterPro" id="IPR023828">
    <property type="entry name" value="Peptidase_S8_Ser-AS"/>
</dbReference>
<dbReference type="InterPro" id="IPR015500">
    <property type="entry name" value="Peptidase_S8_subtilisin-rel"/>
</dbReference>
<evidence type="ECO:0000256" key="6">
    <source>
        <dbReference type="PROSITE-ProRule" id="PRU01240"/>
    </source>
</evidence>
<keyword evidence="3 6" id="KW-0378">Hydrolase</keyword>
<dbReference type="PROSITE" id="PS00137">
    <property type="entry name" value="SUBTILASE_HIS"/>
    <property type="match status" value="1"/>
</dbReference>
<keyword evidence="4 6" id="KW-0720">Serine protease</keyword>
<evidence type="ECO:0000256" key="9">
    <source>
        <dbReference type="SAM" id="SignalP"/>
    </source>
</evidence>
<evidence type="ECO:0000313" key="12">
    <source>
        <dbReference type="Proteomes" id="UP000295198"/>
    </source>
</evidence>
<dbReference type="Gene3D" id="3.40.50.200">
    <property type="entry name" value="Peptidase S8/S53 domain"/>
    <property type="match status" value="1"/>
</dbReference>
<evidence type="ECO:0000313" key="11">
    <source>
        <dbReference type="EMBL" id="RYP84624.1"/>
    </source>
</evidence>
<comment type="caution">
    <text evidence="11">The sequence shown here is derived from an EMBL/GenBank/DDBJ whole genome shotgun (WGS) entry which is preliminary data.</text>
</comment>
<dbReference type="InterPro" id="IPR006311">
    <property type="entry name" value="TAT_signal"/>
</dbReference>
<evidence type="ECO:0000256" key="8">
    <source>
        <dbReference type="SAM" id="MobiDB-lite"/>
    </source>
</evidence>
<keyword evidence="9" id="KW-0732">Signal</keyword>
<dbReference type="InterPro" id="IPR000209">
    <property type="entry name" value="Peptidase_S8/S53_dom"/>
</dbReference>
<dbReference type="PROSITE" id="PS00138">
    <property type="entry name" value="SUBTILASE_SER"/>
    <property type="match status" value="1"/>
</dbReference>
<dbReference type="InterPro" id="IPR022398">
    <property type="entry name" value="Peptidase_S8_His-AS"/>
</dbReference>
<accession>A0A4Q4ZBV4</accession>
<dbReference type="EMBL" id="SDKM01000022">
    <property type="protein sequence ID" value="RYP84624.1"/>
    <property type="molecule type" value="Genomic_DNA"/>
</dbReference>
<feature type="region of interest" description="Disordered" evidence="8">
    <location>
        <begin position="464"/>
        <end position="486"/>
    </location>
</feature>
<feature type="active site" description="Charge relay system" evidence="5 6">
    <location>
        <position position="241"/>
    </location>
</feature>
<dbReference type="OrthoDB" id="9813435at2"/>
<evidence type="ECO:0000259" key="10">
    <source>
        <dbReference type="Pfam" id="PF00082"/>
    </source>
</evidence>
<dbReference type="GO" id="GO:0006508">
    <property type="term" value="P:proteolysis"/>
    <property type="evidence" value="ECO:0007669"/>
    <property type="project" value="UniProtKB-KW"/>
</dbReference>
<proteinExistence type="inferred from homology"/>
<keyword evidence="12" id="KW-1185">Reference proteome</keyword>
<protein>
    <submittedName>
        <fullName evidence="11">Peptidase S8</fullName>
    </submittedName>
</protein>
<name>A0A4Q4ZBV4_9ACTN</name>
<dbReference type="InterPro" id="IPR023827">
    <property type="entry name" value="Peptidase_S8_Asp-AS"/>
</dbReference>
<feature type="active site" description="Charge relay system" evidence="5 6">
    <location>
        <position position="433"/>
    </location>
</feature>
<evidence type="ECO:0000256" key="3">
    <source>
        <dbReference type="ARBA" id="ARBA00022801"/>
    </source>
</evidence>
<sequence>MSPRLTRRRTVASVATGVAVATALLTGLGNATAAPADEPTSTPVPIATPDGVVSSYLLNAHQATPGQTRLLERAVTDAGGVVVQSWPQIGVVVAHAQVSTFRDDVRAAAGNALESVGATRTVPVVEGTPEGVQSPWGPGSSDYQKDARKDFNGDVGGEQTTATTTDPREAEQWDMQMIKADRAHQITDGSRNVLVGVLDSGIDPDHPDLAPNIDVADSVNCTDAGRPDTSATGWYPTTSDHGTHVAGTIAAARNGTGIVGVAPNVRMASVKVVNDGGFIYPEYAVCGFIWAGLHHMDVTNNSYYVDPFMYYCEDQSDQYAAKEAVRRAVAWSTDRGVVHAAAAGNATTDLSNNTTDTSSPDDSKAVTRTINSGCHDIPTELPGVVTVSAVTKTGSLAYFSNRGLGIIDVAAPGRSILSTIVAGNGYGLKSGTSMASPHVAGVLALMKSVHPTWTPAQMLEKLRGQADDRACSPAEPHPTGGSNGPACVGSAADNSYYGEGVVDALDAVS</sequence>